<reference evidence="4 5" key="1">
    <citation type="submission" date="2019-02" db="EMBL/GenBank/DDBJ databases">
        <title>Deep-cultivation of Planctomycetes and their phenomic and genomic characterization uncovers novel biology.</title>
        <authorList>
            <person name="Wiegand S."/>
            <person name="Jogler M."/>
            <person name="Boedeker C."/>
            <person name="Pinto D."/>
            <person name="Vollmers J."/>
            <person name="Rivas-Marin E."/>
            <person name="Kohn T."/>
            <person name="Peeters S.H."/>
            <person name="Heuer A."/>
            <person name="Rast P."/>
            <person name="Oberbeckmann S."/>
            <person name="Bunk B."/>
            <person name="Jeske O."/>
            <person name="Meyerdierks A."/>
            <person name="Storesund J.E."/>
            <person name="Kallscheuer N."/>
            <person name="Luecker S."/>
            <person name="Lage O.M."/>
            <person name="Pohl T."/>
            <person name="Merkel B.J."/>
            <person name="Hornburger P."/>
            <person name="Mueller R.-W."/>
            <person name="Bruemmer F."/>
            <person name="Labrenz M."/>
            <person name="Spormann A.M."/>
            <person name="Op den Camp H."/>
            <person name="Overmann J."/>
            <person name="Amann R."/>
            <person name="Jetten M.S.M."/>
            <person name="Mascher T."/>
            <person name="Medema M.H."/>
            <person name="Devos D.P."/>
            <person name="Kaster A.-K."/>
            <person name="Ovreas L."/>
            <person name="Rohde M."/>
            <person name="Galperin M.Y."/>
            <person name="Jogler C."/>
        </authorList>
    </citation>
    <scope>NUCLEOTIDE SEQUENCE [LARGE SCALE GENOMIC DNA]</scope>
    <source>
        <strain evidence="4 5">EC9</strain>
    </source>
</reference>
<feature type="compositionally biased region" description="Basic and acidic residues" evidence="2">
    <location>
        <begin position="417"/>
        <end position="443"/>
    </location>
</feature>
<feature type="compositionally biased region" description="Basic and acidic residues" evidence="2">
    <location>
        <begin position="387"/>
        <end position="398"/>
    </location>
</feature>
<evidence type="ECO:0000259" key="3">
    <source>
        <dbReference type="Pfam" id="PF25917"/>
    </source>
</evidence>
<dbReference type="GO" id="GO:0015562">
    <property type="term" value="F:efflux transmembrane transporter activity"/>
    <property type="evidence" value="ECO:0007669"/>
    <property type="project" value="TreeGrafter"/>
</dbReference>
<feature type="region of interest" description="Disordered" evidence="2">
    <location>
        <begin position="376"/>
        <end position="451"/>
    </location>
</feature>
<dbReference type="PANTHER" id="PTHR30469">
    <property type="entry name" value="MULTIDRUG RESISTANCE PROTEIN MDTA"/>
    <property type="match status" value="1"/>
</dbReference>
<comment type="similarity">
    <text evidence="1">Belongs to the membrane fusion protein (MFP) (TC 8.A.1) family.</text>
</comment>
<evidence type="ECO:0000313" key="4">
    <source>
        <dbReference type="EMBL" id="QDS89085.1"/>
    </source>
</evidence>
<dbReference type="Gene3D" id="1.10.287.470">
    <property type="entry name" value="Helix hairpin bin"/>
    <property type="match status" value="1"/>
</dbReference>
<dbReference type="Gene3D" id="2.40.50.100">
    <property type="match status" value="1"/>
</dbReference>
<proteinExistence type="inferred from homology"/>
<evidence type="ECO:0000256" key="1">
    <source>
        <dbReference type="ARBA" id="ARBA00009477"/>
    </source>
</evidence>
<dbReference type="NCBIfam" id="TIGR01730">
    <property type="entry name" value="RND_mfp"/>
    <property type="match status" value="1"/>
</dbReference>
<dbReference type="AlphaFoldDB" id="A0A517M2I7"/>
<evidence type="ECO:0000313" key="5">
    <source>
        <dbReference type="Proteomes" id="UP000319557"/>
    </source>
</evidence>
<dbReference type="KEGG" id="ruv:EC9_32820"/>
<dbReference type="RefSeq" id="WP_246105707.1">
    <property type="nucleotide sequence ID" value="NZ_CP036261.1"/>
</dbReference>
<dbReference type="Gene3D" id="2.40.420.20">
    <property type="match status" value="1"/>
</dbReference>
<gene>
    <name evidence="4" type="primary">mdtA_2</name>
    <name evidence="4" type="ORF">EC9_32820</name>
</gene>
<dbReference type="InterPro" id="IPR006143">
    <property type="entry name" value="RND_pump_MFP"/>
</dbReference>
<dbReference type="InterPro" id="IPR058625">
    <property type="entry name" value="MdtA-like_BSH"/>
</dbReference>
<dbReference type="Pfam" id="PF25917">
    <property type="entry name" value="BSH_RND"/>
    <property type="match status" value="1"/>
</dbReference>
<organism evidence="4 5">
    <name type="scientific">Rosistilla ulvae</name>
    <dbReference type="NCBI Taxonomy" id="1930277"/>
    <lineage>
        <taxon>Bacteria</taxon>
        <taxon>Pseudomonadati</taxon>
        <taxon>Planctomycetota</taxon>
        <taxon>Planctomycetia</taxon>
        <taxon>Pirellulales</taxon>
        <taxon>Pirellulaceae</taxon>
        <taxon>Rosistilla</taxon>
    </lineage>
</organism>
<sequence length="451" mass="49412">MFLCLAILAGSAAGVWWIYQTEPEAQQINAKRKSAALVETIIVERDTYSPNLVVLGTVRPAQDIVLSPRIRGQVLELAPSFAPGGMVREGDLLMQIDPADFENTVSIRKSELEQVEADWEIESGRKKLAKQELDLLGDSIGKVNAALVLREPQSASLLSRLNAAKAAVERAILDLDRTEILAPFDAQILDRSVNVGSQVEPGDELGQLVGIDQYWVMAAVPIRNLRWVRFSSDKQHGSEAILHNPDAWGHEVHRVGRVERMIGSLDEQTRLARVLVVVEDPLGLESDVPPLILDSLLKVEIAGKEIDDVVRLHREYVHDGDTVWVMKDGELEIRDTEIEFRDPEFAYISSGLETGDEVVTTTLATVANGVKLRKVDAPAEAEDAETDDTKTGDSKTDDTETGDTETGDTETGDTETDGTKTDGTKTDGTKTHDIKTVDIKPDDTESAEASE</sequence>
<feature type="domain" description="Multidrug resistance protein MdtA-like barrel-sandwich hybrid" evidence="3">
    <location>
        <begin position="66"/>
        <end position="207"/>
    </location>
</feature>
<dbReference type="Gene3D" id="2.40.30.170">
    <property type="match status" value="1"/>
</dbReference>
<keyword evidence="5" id="KW-1185">Reference proteome</keyword>
<evidence type="ECO:0000256" key="2">
    <source>
        <dbReference type="SAM" id="MobiDB-lite"/>
    </source>
</evidence>
<dbReference type="SUPFAM" id="SSF111369">
    <property type="entry name" value="HlyD-like secretion proteins"/>
    <property type="match status" value="1"/>
</dbReference>
<accession>A0A517M2I7</accession>
<feature type="compositionally biased region" description="Acidic residues" evidence="2">
    <location>
        <begin position="399"/>
        <end position="416"/>
    </location>
</feature>
<protein>
    <submittedName>
        <fullName evidence="4">Multidrug resistance protein MdtA</fullName>
    </submittedName>
</protein>
<dbReference type="EMBL" id="CP036261">
    <property type="protein sequence ID" value="QDS89085.1"/>
    <property type="molecule type" value="Genomic_DNA"/>
</dbReference>
<dbReference type="Proteomes" id="UP000319557">
    <property type="component" value="Chromosome"/>
</dbReference>
<name>A0A517M2I7_9BACT</name>
<dbReference type="GO" id="GO:1990281">
    <property type="term" value="C:efflux pump complex"/>
    <property type="evidence" value="ECO:0007669"/>
    <property type="project" value="TreeGrafter"/>
</dbReference>
<dbReference type="PANTHER" id="PTHR30469:SF12">
    <property type="entry name" value="MULTIDRUG RESISTANCE PROTEIN MDTA"/>
    <property type="match status" value="1"/>
</dbReference>